<evidence type="ECO:0000313" key="3">
    <source>
        <dbReference type="Proteomes" id="UP000178227"/>
    </source>
</evidence>
<proteinExistence type="predicted"/>
<name>A0A1F8GFN8_9BACT</name>
<accession>A0A1F8GFN8</accession>
<evidence type="ECO:0000313" key="2">
    <source>
        <dbReference type="EMBL" id="OGN23536.1"/>
    </source>
</evidence>
<feature type="transmembrane region" description="Helical" evidence="1">
    <location>
        <begin position="36"/>
        <end position="53"/>
    </location>
</feature>
<protein>
    <submittedName>
        <fullName evidence="2">Uncharacterized protein</fullName>
    </submittedName>
</protein>
<evidence type="ECO:0000256" key="1">
    <source>
        <dbReference type="SAM" id="Phobius"/>
    </source>
</evidence>
<keyword evidence="1" id="KW-1133">Transmembrane helix</keyword>
<dbReference type="Proteomes" id="UP000178227">
    <property type="component" value="Unassembled WGS sequence"/>
</dbReference>
<feature type="transmembrane region" description="Helical" evidence="1">
    <location>
        <begin position="9"/>
        <end position="30"/>
    </location>
</feature>
<dbReference type="AlphaFoldDB" id="A0A1F8GFN8"/>
<keyword evidence="1" id="KW-0472">Membrane</keyword>
<dbReference type="EMBL" id="MGKI01000002">
    <property type="protein sequence ID" value="OGN23536.1"/>
    <property type="molecule type" value="Genomic_DNA"/>
</dbReference>
<dbReference type="STRING" id="1802694.A2918_00610"/>
<sequence length="88" mass="10105">MEHKAIKHLFGIPVFVLLVVVSFVCLFGVVFHLVRMSVFLLLALVPVYFLFRISRYIGLTEFDVTIYVNKSVFKELLRVAIYGPKAVN</sequence>
<reference evidence="2 3" key="1">
    <citation type="journal article" date="2016" name="Nat. Commun.">
        <title>Thousands of microbial genomes shed light on interconnected biogeochemical processes in an aquifer system.</title>
        <authorList>
            <person name="Anantharaman K."/>
            <person name="Brown C.T."/>
            <person name="Hug L.A."/>
            <person name="Sharon I."/>
            <person name="Castelle C.J."/>
            <person name="Probst A.J."/>
            <person name="Thomas B.C."/>
            <person name="Singh A."/>
            <person name="Wilkins M.J."/>
            <person name="Karaoz U."/>
            <person name="Brodie E.L."/>
            <person name="Williams K.H."/>
            <person name="Hubbard S.S."/>
            <person name="Banfield J.F."/>
        </authorList>
    </citation>
    <scope>NUCLEOTIDE SEQUENCE [LARGE SCALE GENOMIC DNA]</scope>
</reference>
<organism evidence="2 3">
    <name type="scientific">Candidatus Yanofskybacteria bacterium RIFCSPLOWO2_01_FULL_42_49</name>
    <dbReference type="NCBI Taxonomy" id="1802694"/>
    <lineage>
        <taxon>Bacteria</taxon>
        <taxon>Candidatus Yanofskyibacteriota</taxon>
    </lineage>
</organism>
<comment type="caution">
    <text evidence="2">The sequence shown here is derived from an EMBL/GenBank/DDBJ whole genome shotgun (WGS) entry which is preliminary data.</text>
</comment>
<keyword evidence="1" id="KW-0812">Transmembrane</keyword>
<gene>
    <name evidence="2" type="ORF">A2918_00610</name>
</gene>